<protein>
    <submittedName>
        <fullName evidence="1">Uncharacterized protein</fullName>
    </submittedName>
</protein>
<evidence type="ECO:0000313" key="1">
    <source>
        <dbReference type="EMBL" id="JAH43774.1"/>
    </source>
</evidence>
<sequence length="80" mass="9461">MAGRWFREQRIIQWPQLENCRTWLHRSVTKFLLIATFRCSKIRCYLHAKRLFGMVSGKMVLLGVIDSFKNLNGLIYCAPE</sequence>
<proteinExistence type="predicted"/>
<reference evidence="1" key="2">
    <citation type="journal article" date="2015" name="Fish Shellfish Immunol.">
        <title>Early steps in the European eel (Anguilla anguilla)-Vibrio vulnificus interaction in the gills: Role of the RtxA13 toxin.</title>
        <authorList>
            <person name="Callol A."/>
            <person name="Pajuelo D."/>
            <person name="Ebbesson L."/>
            <person name="Teles M."/>
            <person name="MacKenzie S."/>
            <person name="Amaro C."/>
        </authorList>
    </citation>
    <scope>NUCLEOTIDE SEQUENCE</scope>
</reference>
<organism evidence="1">
    <name type="scientific">Anguilla anguilla</name>
    <name type="common">European freshwater eel</name>
    <name type="synonym">Muraena anguilla</name>
    <dbReference type="NCBI Taxonomy" id="7936"/>
    <lineage>
        <taxon>Eukaryota</taxon>
        <taxon>Metazoa</taxon>
        <taxon>Chordata</taxon>
        <taxon>Craniata</taxon>
        <taxon>Vertebrata</taxon>
        <taxon>Euteleostomi</taxon>
        <taxon>Actinopterygii</taxon>
        <taxon>Neopterygii</taxon>
        <taxon>Teleostei</taxon>
        <taxon>Anguilliformes</taxon>
        <taxon>Anguillidae</taxon>
        <taxon>Anguilla</taxon>
    </lineage>
</organism>
<name>A0A0E9SR11_ANGAN</name>
<dbReference type="EMBL" id="GBXM01064803">
    <property type="protein sequence ID" value="JAH43774.1"/>
    <property type="molecule type" value="Transcribed_RNA"/>
</dbReference>
<dbReference type="AlphaFoldDB" id="A0A0E9SR11"/>
<reference evidence="1" key="1">
    <citation type="submission" date="2014-11" db="EMBL/GenBank/DDBJ databases">
        <authorList>
            <person name="Amaro Gonzalez C."/>
        </authorList>
    </citation>
    <scope>NUCLEOTIDE SEQUENCE</scope>
</reference>
<accession>A0A0E9SR11</accession>